<dbReference type="AlphaFoldDB" id="A0A4Q1BDX8"/>
<name>A0A4Q1BDX8_TREME</name>
<dbReference type="InParanoid" id="A0A4Q1BDX8"/>
<sequence>MSQTETYTQYTVKGTVSAKFENNTIDLQAAFSLQPTGTTNDRSQAPTDDQVKEILESFNHLFEMTAIHSESALQFIGENKTFFANRKPLFTAGVIADFDRTISPTDYPGVSTSITEDDIDLLSRARNEEHNTKYFESHKTFAQTTSSSAPLIDYELAMEQELAEERTATQNMVDFFQDDGEVE</sequence>
<evidence type="ECO:0000313" key="2">
    <source>
        <dbReference type="Proteomes" id="UP000289152"/>
    </source>
</evidence>
<proteinExistence type="predicted"/>
<dbReference type="Proteomes" id="UP000289152">
    <property type="component" value="Unassembled WGS sequence"/>
</dbReference>
<keyword evidence="2" id="KW-1185">Reference proteome</keyword>
<dbReference type="VEuPathDB" id="FungiDB:TREMEDRAFT_58591"/>
<organism evidence="1 2">
    <name type="scientific">Tremella mesenterica</name>
    <name type="common">Jelly fungus</name>
    <dbReference type="NCBI Taxonomy" id="5217"/>
    <lineage>
        <taxon>Eukaryota</taxon>
        <taxon>Fungi</taxon>
        <taxon>Dikarya</taxon>
        <taxon>Basidiomycota</taxon>
        <taxon>Agaricomycotina</taxon>
        <taxon>Tremellomycetes</taxon>
        <taxon>Tremellales</taxon>
        <taxon>Tremellaceae</taxon>
        <taxon>Tremella</taxon>
    </lineage>
</organism>
<gene>
    <name evidence="1" type="ORF">M231_06615</name>
</gene>
<reference evidence="1 2" key="1">
    <citation type="submission" date="2016-06" db="EMBL/GenBank/DDBJ databases">
        <title>Evolution of pathogenesis and genome organization in the Tremellales.</title>
        <authorList>
            <person name="Cuomo C."/>
            <person name="Litvintseva A."/>
            <person name="Heitman J."/>
            <person name="Chen Y."/>
            <person name="Sun S."/>
            <person name="Springer D."/>
            <person name="Dromer F."/>
            <person name="Young S."/>
            <person name="Zeng Q."/>
            <person name="Chapman S."/>
            <person name="Gujja S."/>
            <person name="Saif S."/>
            <person name="Birren B."/>
        </authorList>
    </citation>
    <scope>NUCLEOTIDE SEQUENCE [LARGE SCALE GENOMIC DNA]</scope>
    <source>
        <strain evidence="1 2">ATCC 28783</strain>
    </source>
</reference>
<protein>
    <submittedName>
        <fullName evidence="1">Uncharacterized protein</fullName>
    </submittedName>
</protein>
<comment type="caution">
    <text evidence="1">The sequence shown here is derived from an EMBL/GenBank/DDBJ whole genome shotgun (WGS) entry which is preliminary data.</text>
</comment>
<accession>A0A4Q1BDX8</accession>
<evidence type="ECO:0000313" key="1">
    <source>
        <dbReference type="EMBL" id="RXK36124.1"/>
    </source>
</evidence>
<dbReference type="EMBL" id="SDIL01000108">
    <property type="protein sequence ID" value="RXK36124.1"/>
    <property type="molecule type" value="Genomic_DNA"/>
</dbReference>